<name>A0A662ZJ71_9GAMM</name>
<keyword evidence="3" id="KW-1185">Reference proteome</keyword>
<organism evidence="2 3">
    <name type="scientific">Ruminobacter amylophilus</name>
    <dbReference type="NCBI Taxonomy" id="867"/>
    <lineage>
        <taxon>Bacteria</taxon>
        <taxon>Pseudomonadati</taxon>
        <taxon>Pseudomonadota</taxon>
        <taxon>Gammaproteobacteria</taxon>
        <taxon>Aeromonadales</taxon>
        <taxon>Succinivibrionaceae</taxon>
        <taxon>Ruminobacter</taxon>
    </lineage>
</organism>
<feature type="compositionally biased region" description="Basic and acidic residues" evidence="1">
    <location>
        <begin position="541"/>
        <end position="563"/>
    </location>
</feature>
<reference evidence="2 3" key="1">
    <citation type="submission" date="2016-10" db="EMBL/GenBank/DDBJ databases">
        <authorList>
            <person name="Varghese N."/>
            <person name="Submissions S."/>
        </authorList>
    </citation>
    <scope>NUCLEOTIDE SEQUENCE [LARGE SCALE GENOMIC DNA]</scope>
    <source>
        <strain evidence="2 3">DSM 1361</strain>
    </source>
</reference>
<dbReference type="RefSeq" id="WP_218140337.1">
    <property type="nucleotide sequence ID" value="NZ_FOXF01000024.1"/>
</dbReference>
<protein>
    <submittedName>
        <fullName evidence="2">Uncharacterized protein</fullName>
    </submittedName>
</protein>
<evidence type="ECO:0000256" key="1">
    <source>
        <dbReference type="SAM" id="MobiDB-lite"/>
    </source>
</evidence>
<feature type="region of interest" description="Disordered" evidence="1">
    <location>
        <begin position="541"/>
        <end position="567"/>
    </location>
</feature>
<dbReference type="EMBL" id="FOXF01000024">
    <property type="protein sequence ID" value="SFP44523.1"/>
    <property type="molecule type" value="Genomic_DNA"/>
</dbReference>
<dbReference type="Proteomes" id="UP000243745">
    <property type="component" value="Unassembled WGS sequence"/>
</dbReference>
<dbReference type="AlphaFoldDB" id="A0A662ZJ71"/>
<accession>A0A662ZJ71</accession>
<evidence type="ECO:0000313" key="3">
    <source>
        <dbReference type="Proteomes" id="UP000243745"/>
    </source>
</evidence>
<dbReference type="Gene3D" id="1.20.120.20">
    <property type="entry name" value="Apolipoprotein"/>
    <property type="match status" value="1"/>
</dbReference>
<feature type="non-terminal residue" evidence="2">
    <location>
        <position position="640"/>
    </location>
</feature>
<proteinExistence type="predicted"/>
<sequence>MNDTNKKNNEQKIISSLVRDFIIYIDQECFNKPEEFTPFADLVVPTLRKYNQKLNVNCDYIKHVRDVLSKEKNLKSNLDIMEKSGRLDIVDCDSIEDLISQHHSDANTLFITQIEEMAVSVKSGEDAFDSNNLFIKKINLEASLDYFKGIRNKYASLGNAPSEAARVNTIIIDISSIFYENTSFFLEDLNLYNNPSYPYKIYVCKRDLDKFYQSAKVSHFADSSYSRLDREFGAITYNPDLAGRDDSATIRKFRTEKNVGVLTFDDSRASEFFNMNEPDLSGRWVCPFKIKDGDANTDYPSSPWKKDINSLFERVKELLNSNEDSFAKYAELSKVQTAASIEEDKKKKEMESAPASAKTCDEVKKAIADPIIKVNNSDFSDLVVESEATRNNDMMFAKSKDFAKTVIQPKSSEVVPPLQTASVSASTINPEVSSSDDRIIKPVSTGTTLKFVKDEETAQPAPAAPQTKPAVDDVISPVRETVDVMAEKAAETVETVVIDLDKNVEKETVTLTGNVRDVAAEKADEVQSAVSETAAEVKEAVAEAEDKNEDILSARENESEHHDEKKHRGLFGLGSLFGRKKNAKEEVKAALADKVEEVKTSVADKVAETKETIAEVKDAVSEKAQEVKAAAADKVAEAKE</sequence>
<gene>
    <name evidence="2" type="ORF">SAMN02910344_01403</name>
</gene>
<evidence type="ECO:0000313" key="2">
    <source>
        <dbReference type="EMBL" id="SFP44523.1"/>
    </source>
</evidence>